<sequence length="247" mass="27142">MKPFRESYKLFKDHFFRVAAGPTGTSILFSESGVALFPLYWSDQPAISVTADRDHLEDWEEEFIEDLNQLPTLSYSRLISDKGYSIKDIAAMKTHSSRSTTSAMGGAVAEASPLSVAQPAEESTQPPPVVILDYAEESPLPIAASARGSTTKRAIEEGGLQRQERPFKRALVAEDETREVVDSNFTKFFGTGQGEVVDKRLSCSNDQEKAKELGLPKSLEVLQQYAGYSLVFARAVENEFGGLAAHQ</sequence>
<dbReference type="AlphaFoldDB" id="A0A371E172"/>
<dbReference type="Proteomes" id="UP000257109">
    <property type="component" value="Unassembled WGS sequence"/>
</dbReference>
<organism evidence="1 2">
    <name type="scientific">Mucuna pruriens</name>
    <name type="common">Velvet bean</name>
    <name type="synonym">Dolichos pruriens</name>
    <dbReference type="NCBI Taxonomy" id="157652"/>
    <lineage>
        <taxon>Eukaryota</taxon>
        <taxon>Viridiplantae</taxon>
        <taxon>Streptophyta</taxon>
        <taxon>Embryophyta</taxon>
        <taxon>Tracheophyta</taxon>
        <taxon>Spermatophyta</taxon>
        <taxon>Magnoliopsida</taxon>
        <taxon>eudicotyledons</taxon>
        <taxon>Gunneridae</taxon>
        <taxon>Pentapetalae</taxon>
        <taxon>rosids</taxon>
        <taxon>fabids</taxon>
        <taxon>Fabales</taxon>
        <taxon>Fabaceae</taxon>
        <taxon>Papilionoideae</taxon>
        <taxon>50 kb inversion clade</taxon>
        <taxon>NPAAA clade</taxon>
        <taxon>indigoferoid/millettioid clade</taxon>
        <taxon>Phaseoleae</taxon>
        <taxon>Mucuna</taxon>
    </lineage>
</organism>
<keyword evidence="2" id="KW-1185">Reference proteome</keyword>
<proteinExistence type="predicted"/>
<evidence type="ECO:0000313" key="1">
    <source>
        <dbReference type="EMBL" id="RDX58544.1"/>
    </source>
</evidence>
<protein>
    <submittedName>
        <fullName evidence="1">Uncharacterized protein</fullName>
    </submittedName>
</protein>
<reference evidence="1" key="1">
    <citation type="submission" date="2018-05" db="EMBL/GenBank/DDBJ databases">
        <title>Draft genome of Mucuna pruriens seed.</title>
        <authorList>
            <person name="Nnadi N.E."/>
            <person name="Vos R."/>
            <person name="Hasami M.H."/>
            <person name="Devisetty U.K."/>
            <person name="Aguiy J.C."/>
        </authorList>
    </citation>
    <scope>NUCLEOTIDE SEQUENCE [LARGE SCALE GENOMIC DNA]</scope>
    <source>
        <strain evidence="1">JCA_2017</strain>
    </source>
</reference>
<name>A0A371E172_MUCPR</name>
<dbReference type="EMBL" id="QJKJ01017380">
    <property type="protein sequence ID" value="RDX58544.1"/>
    <property type="molecule type" value="Genomic_DNA"/>
</dbReference>
<accession>A0A371E172</accession>
<evidence type="ECO:0000313" key="2">
    <source>
        <dbReference type="Proteomes" id="UP000257109"/>
    </source>
</evidence>
<feature type="non-terminal residue" evidence="1">
    <location>
        <position position="1"/>
    </location>
</feature>
<gene>
    <name evidence="1" type="ORF">CR513_62133</name>
</gene>
<comment type="caution">
    <text evidence="1">The sequence shown here is derived from an EMBL/GenBank/DDBJ whole genome shotgun (WGS) entry which is preliminary data.</text>
</comment>